<protein>
    <submittedName>
        <fullName evidence="1">Uncharacterized protein</fullName>
    </submittedName>
</protein>
<name>A0A2H3JEP7_WOLCO</name>
<gene>
    <name evidence="1" type="ORF">WOLCODRAFT_81516</name>
</gene>
<reference evidence="1 2" key="1">
    <citation type="journal article" date="2012" name="Science">
        <title>The Paleozoic origin of enzymatic lignin decomposition reconstructed from 31 fungal genomes.</title>
        <authorList>
            <person name="Floudas D."/>
            <person name="Binder M."/>
            <person name="Riley R."/>
            <person name="Barry K."/>
            <person name="Blanchette R.A."/>
            <person name="Henrissat B."/>
            <person name="Martinez A.T."/>
            <person name="Otillar R."/>
            <person name="Spatafora J.W."/>
            <person name="Yadav J.S."/>
            <person name="Aerts A."/>
            <person name="Benoit I."/>
            <person name="Boyd A."/>
            <person name="Carlson A."/>
            <person name="Copeland A."/>
            <person name="Coutinho P.M."/>
            <person name="de Vries R.P."/>
            <person name="Ferreira P."/>
            <person name="Findley K."/>
            <person name="Foster B."/>
            <person name="Gaskell J."/>
            <person name="Glotzer D."/>
            <person name="Gorecki P."/>
            <person name="Heitman J."/>
            <person name="Hesse C."/>
            <person name="Hori C."/>
            <person name="Igarashi K."/>
            <person name="Jurgens J.A."/>
            <person name="Kallen N."/>
            <person name="Kersten P."/>
            <person name="Kohler A."/>
            <person name="Kuees U."/>
            <person name="Kumar T.K.A."/>
            <person name="Kuo A."/>
            <person name="LaButti K."/>
            <person name="Larrondo L.F."/>
            <person name="Lindquist E."/>
            <person name="Ling A."/>
            <person name="Lombard V."/>
            <person name="Lucas S."/>
            <person name="Lundell T."/>
            <person name="Martin R."/>
            <person name="McLaughlin D.J."/>
            <person name="Morgenstern I."/>
            <person name="Morin E."/>
            <person name="Murat C."/>
            <person name="Nagy L.G."/>
            <person name="Nolan M."/>
            <person name="Ohm R.A."/>
            <person name="Patyshakuliyeva A."/>
            <person name="Rokas A."/>
            <person name="Ruiz-Duenas F.J."/>
            <person name="Sabat G."/>
            <person name="Salamov A."/>
            <person name="Samejima M."/>
            <person name="Schmutz J."/>
            <person name="Slot J.C."/>
            <person name="St John F."/>
            <person name="Stenlid J."/>
            <person name="Sun H."/>
            <person name="Sun S."/>
            <person name="Syed K."/>
            <person name="Tsang A."/>
            <person name="Wiebenga A."/>
            <person name="Young D."/>
            <person name="Pisabarro A."/>
            <person name="Eastwood D.C."/>
            <person name="Martin F."/>
            <person name="Cullen D."/>
            <person name="Grigoriev I.V."/>
            <person name="Hibbett D.S."/>
        </authorList>
    </citation>
    <scope>NUCLEOTIDE SEQUENCE [LARGE SCALE GENOMIC DNA]</scope>
    <source>
        <strain evidence="1 2">MD-104</strain>
    </source>
</reference>
<proteinExistence type="predicted"/>
<dbReference type="STRING" id="742152.A0A2H3JEP7"/>
<accession>A0A2H3JEP7</accession>
<dbReference type="OrthoDB" id="3341102at2759"/>
<sequence>KGTRASCKIPPNAEELCMRTFLRICAVQEMESIHADFVVNVDQGGINILPSGNSSYEVKGSKNVRTLMHDEKWQFTVVLALSMSGNILPFQSVRGGKTDESLPAHSAHWRAEADALGFIYAHRDTCH</sequence>
<evidence type="ECO:0000313" key="2">
    <source>
        <dbReference type="Proteomes" id="UP000218811"/>
    </source>
</evidence>
<keyword evidence="2" id="KW-1185">Reference proteome</keyword>
<dbReference type="AlphaFoldDB" id="A0A2H3JEP7"/>
<dbReference type="EMBL" id="KB467865">
    <property type="protein sequence ID" value="PCH36158.1"/>
    <property type="molecule type" value="Genomic_DNA"/>
</dbReference>
<dbReference type="Proteomes" id="UP000218811">
    <property type="component" value="Unassembled WGS sequence"/>
</dbReference>
<evidence type="ECO:0000313" key="1">
    <source>
        <dbReference type="EMBL" id="PCH36158.1"/>
    </source>
</evidence>
<organism evidence="1 2">
    <name type="scientific">Wolfiporia cocos (strain MD-104)</name>
    <name type="common">Brown rot fungus</name>
    <dbReference type="NCBI Taxonomy" id="742152"/>
    <lineage>
        <taxon>Eukaryota</taxon>
        <taxon>Fungi</taxon>
        <taxon>Dikarya</taxon>
        <taxon>Basidiomycota</taxon>
        <taxon>Agaricomycotina</taxon>
        <taxon>Agaricomycetes</taxon>
        <taxon>Polyporales</taxon>
        <taxon>Phaeolaceae</taxon>
        <taxon>Wolfiporia</taxon>
    </lineage>
</organism>
<feature type="non-terminal residue" evidence="1">
    <location>
        <position position="1"/>
    </location>
</feature>